<sequence>MEQITSLFSYANHYIDILSGDPFRVRIFYLICYILIGVGLFIICFGLFHWKVSLNLDKKIVLWLKKCCGRAPKAEEEPDIEKGTHAEATERKGKCCEPFHECSTNIKGLLKQVEHLEKLDNIIDKTLDHKLKRYLW</sequence>
<keyword evidence="1" id="KW-0472">Membrane</keyword>
<dbReference type="Proteomes" id="UP000694892">
    <property type="component" value="Chromosome 8L"/>
</dbReference>
<proteinExistence type="predicted"/>
<dbReference type="EMBL" id="CM004480">
    <property type="protein sequence ID" value="OCT67484.1"/>
    <property type="molecule type" value="Genomic_DNA"/>
</dbReference>
<organism evidence="2 3">
    <name type="scientific">Xenopus laevis</name>
    <name type="common">African clawed frog</name>
    <dbReference type="NCBI Taxonomy" id="8355"/>
    <lineage>
        <taxon>Eukaryota</taxon>
        <taxon>Metazoa</taxon>
        <taxon>Chordata</taxon>
        <taxon>Craniata</taxon>
        <taxon>Vertebrata</taxon>
        <taxon>Euteleostomi</taxon>
        <taxon>Amphibia</taxon>
        <taxon>Batrachia</taxon>
        <taxon>Anura</taxon>
        <taxon>Pipoidea</taxon>
        <taxon>Pipidae</taxon>
        <taxon>Xenopodinae</taxon>
        <taxon>Xenopus</taxon>
        <taxon>Xenopus</taxon>
    </lineage>
</organism>
<dbReference type="AlphaFoldDB" id="A0A974C687"/>
<feature type="transmembrane region" description="Helical" evidence="1">
    <location>
        <begin position="27"/>
        <end position="50"/>
    </location>
</feature>
<gene>
    <name evidence="2" type="ORF">XELAEV_18038782mg</name>
</gene>
<keyword evidence="1" id="KW-1133">Transmembrane helix</keyword>
<reference evidence="3" key="1">
    <citation type="journal article" date="2016" name="Nature">
        <title>Genome evolution in the allotetraploid frog Xenopus laevis.</title>
        <authorList>
            <person name="Session A.M."/>
            <person name="Uno Y."/>
            <person name="Kwon T."/>
            <person name="Chapman J.A."/>
            <person name="Toyoda A."/>
            <person name="Takahashi S."/>
            <person name="Fukui A."/>
            <person name="Hikosaka A."/>
            <person name="Suzuki A."/>
            <person name="Kondo M."/>
            <person name="van Heeringen S.J."/>
            <person name="Quigley I."/>
            <person name="Heinz S."/>
            <person name="Ogino H."/>
            <person name="Ochi H."/>
            <person name="Hellsten U."/>
            <person name="Lyons J.B."/>
            <person name="Simakov O."/>
            <person name="Putnam N."/>
            <person name="Stites J."/>
            <person name="Kuroki Y."/>
            <person name="Tanaka T."/>
            <person name="Michiue T."/>
            <person name="Watanabe M."/>
            <person name="Bogdanovic O."/>
            <person name="Lister R."/>
            <person name="Georgiou G."/>
            <person name="Paranjpe S.S."/>
            <person name="van Kruijsbergen I."/>
            <person name="Shu S."/>
            <person name="Carlson J."/>
            <person name="Kinoshita T."/>
            <person name="Ohta Y."/>
            <person name="Mawaribuchi S."/>
            <person name="Jenkins J."/>
            <person name="Grimwood J."/>
            <person name="Schmutz J."/>
            <person name="Mitros T."/>
            <person name="Mozaffari S.V."/>
            <person name="Suzuki Y."/>
            <person name="Haramoto Y."/>
            <person name="Yamamoto T.S."/>
            <person name="Takagi C."/>
            <person name="Heald R."/>
            <person name="Miller K."/>
            <person name="Haudenschild C."/>
            <person name="Kitzman J."/>
            <person name="Nakayama T."/>
            <person name="Izutsu Y."/>
            <person name="Robert J."/>
            <person name="Fortriede J."/>
            <person name="Burns K."/>
            <person name="Lotay V."/>
            <person name="Karimi K."/>
            <person name="Yasuoka Y."/>
            <person name="Dichmann D.S."/>
            <person name="Flajnik M.F."/>
            <person name="Houston D.W."/>
            <person name="Shendure J."/>
            <person name="DuPasquier L."/>
            <person name="Vize P.D."/>
            <person name="Zorn A.M."/>
            <person name="Ito M."/>
            <person name="Marcotte E.M."/>
            <person name="Wallingford J.B."/>
            <person name="Ito Y."/>
            <person name="Asashima M."/>
            <person name="Ueno N."/>
            <person name="Matsuda Y."/>
            <person name="Veenstra G.J."/>
            <person name="Fujiyama A."/>
            <person name="Harland R.M."/>
            <person name="Taira M."/>
            <person name="Rokhsar D.S."/>
        </authorList>
    </citation>
    <scope>NUCLEOTIDE SEQUENCE [LARGE SCALE GENOMIC DNA]</scope>
    <source>
        <strain evidence="3">J</strain>
    </source>
</reference>
<evidence type="ECO:0000313" key="3">
    <source>
        <dbReference type="Proteomes" id="UP000694892"/>
    </source>
</evidence>
<accession>A0A974C687</accession>
<evidence type="ECO:0000256" key="1">
    <source>
        <dbReference type="SAM" id="Phobius"/>
    </source>
</evidence>
<name>A0A974C687_XENLA</name>
<evidence type="ECO:0000313" key="2">
    <source>
        <dbReference type="EMBL" id="OCT67484.1"/>
    </source>
</evidence>
<protein>
    <submittedName>
        <fullName evidence="2">Uncharacterized protein</fullName>
    </submittedName>
</protein>
<keyword evidence="1" id="KW-0812">Transmembrane</keyword>